<evidence type="ECO:0000313" key="1">
    <source>
        <dbReference type="EMBL" id="EQD59514.1"/>
    </source>
</evidence>
<sequence length="82" mass="9042">GDSEKLSIFGRGAWRVAGTFNAEIRGAYEMAYLFETPVVLGGSRYDSLVGESRPTTPYPEGIRRTVAWFRSPSRGSGTTTRH</sequence>
<name>T1C2J5_9ZZZZ</name>
<organism evidence="1">
    <name type="scientific">mine drainage metagenome</name>
    <dbReference type="NCBI Taxonomy" id="410659"/>
    <lineage>
        <taxon>unclassified sequences</taxon>
        <taxon>metagenomes</taxon>
        <taxon>ecological metagenomes</taxon>
    </lineage>
</organism>
<reference evidence="1" key="1">
    <citation type="submission" date="2013-08" db="EMBL/GenBank/DDBJ databases">
        <authorList>
            <person name="Mendez C."/>
            <person name="Richter M."/>
            <person name="Ferrer M."/>
            <person name="Sanchez J."/>
        </authorList>
    </citation>
    <scope>NUCLEOTIDE SEQUENCE</scope>
</reference>
<dbReference type="AlphaFoldDB" id="T1C2J5"/>
<comment type="caution">
    <text evidence="1">The sequence shown here is derived from an EMBL/GenBank/DDBJ whole genome shotgun (WGS) entry which is preliminary data.</text>
</comment>
<gene>
    <name evidence="1" type="ORF">B1B_08178</name>
</gene>
<proteinExistence type="predicted"/>
<protein>
    <submittedName>
        <fullName evidence="1">NADPH-dependent glutamate synthase beta chain and oxidoreductase</fullName>
    </submittedName>
</protein>
<accession>T1C2J5</accession>
<reference evidence="1" key="2">
    <citation type="journal article" date="2014" name="ISME J.">
        <title>Microbial stratification in low pH oxic and suboxic macroscopic growths along an acid mine drainage.</title>
        <authorList>
            <person name="Mendez-Garcia C."/>
            <person name="Mesa V."/>
            <person name="Sprenger R.R."/>
            <person name="Richter M."/>
            <person name="Diez M.S."/>
            <person name="Solano J."/>
            <person name="Bargiela R."/>
            <person name="Golyshina O.V."/>
            <person name="Manteca A."/>
            <person name="Ramos J.L."/>
            <person name="Gallego J.R."/>
            <person name="Llorente I."/>
            <person name="Martins Dos Santos V.A."/>
            <person name="Jensen O.N."/>
            <person name="Pelaez A.I."/>
            <person name="Sanchez J."/>
            <person name="Ferrer M."/>
        </authorList>
    </citation>
    <scope>NUCLEOTIDE SEQUENCE</scope>
</reference>
<dbReference type="EMBL" id="AUZY01005305">
    <property type="protein sequence ID" value="EQD59514.1"/>
    <property type="molecule type" value="Genomic_DNA"/>
</dbReference>
<feature type="non-terminal residue" evidence="1">
    <location>
        <position position="1"/>
    </location>
</feature>